<evidence type="ECO:0000256" key="4">
    <source>
        <dbReference type="ARBA" id="ARBA00022692"/>
    </source>
</evidence>
<keyword evidence="14" id="KW-1185">Reference proteome</keyword>
<keyword evidence="5 10" id="KW-1133">Transmembrane helix</keyword>
<keyword evidence="4 10" id="KW-0812">Transmembrane</keyword>
<dbReference type="Pfam" id="PF00672">
    <property type="entry name" value="HAMP"/>
    <property type="match status" value="1"/>
</dbReference>
<keyword evidence="8" id="KW-0807">Transducer</keyword>
<dbReference type="PROSITE" id="PS50111">
    <property type="entry name" value="CHEMOTAXIS_TRANSDUC_2"/>
    <property type="match status" value="1"/>
</dbReference>
<dbReference type="Pfam" id="PF00015">
    <property type="entry name" value="MCPsignal"/>
    <property type="match status" value="1"/>
</dbReference>
<dbReference type="SUPFAM" id="SSF58104">
    <property type="entry name" value="Methyl-accepting chemotaxis protein (MCP) signaling domain"/>
    <property type="match status" value="1"/>
</dbReference>
<evidence type="ECO:0000313" key="13">
    <source>
        <dbReference type="EMBL" id="MBZ9566230.1"/>
    </source>
</evidence>
<evidence type="ECO:0000256" key="2">
    <source>
        <dbReference type="ARBA" id="ARBA00022475"/>
    </source>
</evidence>
<accession>A0ABS7WUE9</accession>
<sequence length="583" mass="63723">MSRNFLTRRWSSLGLQAKVMTLVLVPLMLVTSGLVALTILDRIEDNQKTLAEERQMLIDARKQSVKSVVETAKSAIAPIVAEAGADDQAAMERAKDILRRLRFDGNNYVFVYDYQGTNLVLPHNRKLEGTDMLDKEDAQGHFLVKDMIQVAKDGGGFYQYLWPNPDTRQPEPKYSYAAGIQKWGWMLGSGVYVTEIDQAMAEIRATAAAELRTAIIRVVLLGLGMLVIVALVVGYLVRRTVRPLRETAEAMKDIASGRGDLTRRLPVRSDDEIGALATQFNAFVSRMQETLREVRASTRSVSQAVGHIAHSSQELSSRTEQAAANLQQTSSSMEEITATVNHSSESAAQANQLVQSTSRVAQDGENAMGQVEQTMRDINESAEKISEIITMIDSIAFQTNILALNASVEAARAGEHGRGFAVVAEEVRSLASRSSEASKEIRELIDTSTRHTQTGADLVRNAGETMREIVTSVTRVSDVIAEISAGAKEQSSGIGQINTAVAEMDTMTQQNASMVQQTSMAAADMRHQAEQLTRLVNHFVLGDDTAPAAPALGSTHREPAALPSARESSRSRTQQEEDAWESF</sequence>
<evidence type="ECO:0000259" key="12">
    <source>
        <dbReference type="PROSITE" id="PS50885"/>
    </source>
</evidence>
<dbReference type="RefSeq" id="WP_224420011.1">
    <property type="nucleotide sequence ID" value="NZ_JAGXFD010000001.1"/>
</dbReference>
<feature type="transmembrane region" description="Helical" evidence="10">
    <location>
        <begin position="20"/>
        <end position="40"/>
    </location>
</feature>
<dbReference type="CDD" id="cd06225">
    <property type="entry name" value="HAMP"/>
    <property type="match status" value="1"/>
</dbReference>
<dbReference type="InterPro" id="IPR004089">
    <property type="entry name" value="MCPsignal_dom"/>
</dbReference>
<evidence type="ECO:0000256" key="6">
    <source>
        <dbReference type="ARBA" id="ARBA00023136"/>
    </source>
</evidence>
<evidence type="ECO:0000256" key="10">
    <source>
        <dbReference type="SAM" id="Phobius"/>
    </source>
</evidence>
<comment type="caution">
    <text evidence="13">The sequence shown here is derived from an EMBL/GenBank/DDBJ whole genome shotgun (WGS) entry which is preliminary data.</text>
</comment>
<dbReference type="SMART" id="SM00304">
    <property type="entry name" value="HAMP"/>
    <property type="match status" value="1"/>
</dbReference>
<dbReference type="PANTHER" id="PTHR43531:SF11">
    <property type="entry name" value="METHYL-ACCEPTING CHEMOTAXIS PROTEIN 3"/>
    <property type="match status" value="1"/>
</dbReference>
<name>A0ABS7WUE9_9GAMM</name>
<evidence type="ECO:0000256" key="3">
    <source>
        <dbReference type="ARBA" id="ARBA00022500"/>
    </source>
</evidence>
<dbReference type="PANTHER" id="PTHR43531">
    <property type="entry name" value="PROTEIN ICFG"/>
    <property type="match status" value="1"/>
</dbReference>
<feature type="domain" description="Methyl-accepting transducer" evidence="11">
    <location>
        <begin position="297"/>
        <end position="526"/>
    </location>
</feature>
<evidence type="ECO:0000256" key="7">
    <source>
        <dbReference type="ARBA" id="ARBA00029447"/>
    </source>
</evidence>
<evidence type="ECO:0000256" key="9">
    <source>
        <dbReference type="SAM" id="MobiDB-lite"/>
    </source>
</evidence>
<dbReference type="InterPro" id="IPR033480">
    <property type="entry name" value="sCache_2"/>
</dbReference>
<comment type="similarity">
    <text evidence="7">Belongs to the methyl-accepting chemotaxis (MCP) protein family.</text>
</comment>
<dbReference type="Proteomes" id="UP001319883">
    <property type="component" value="Unassembled WGS sequence"/>
</dbReference>
<dbReference type="Pfam" id="PF17200">
    <property type="entry name" value="sCache_2"/>
    <property type="match status" value="1"/>
</dbReference>
<dbReference type="SMART" id="SM01049">
    <property type="entry name" value="Cache_2"/>
    <property type="match status" value="1"/>
</dbReference>
<dbReference type="InterPro" id="IPR051310">
    <property type="entry name" value="MCP_chemotaxis"/>
</dbReference>
<reference evidence="13 14" key="1">
    <citation type="submission" date="2021-05" db="EMBL/GenBank/DDBJ databases">
        <title>Petroleum and Energy Research Collection (APPE): ex situ preservation of microbial diversity associated with the oil industry and exploitation of its biotechnological potential.</title>
        <authorList>
            <person name="Paixao C.T.M."/>
            <person name="Gomes M.B."/>
            <person name="Oliveira V.M."/>
        </authorList>
    </citation>
    <scope>NUCLEOTIDE SEQUENCE [LARGE SCALE GENOMIC DNA]</scope>
    <source>
        <strain evidence="13 14">LIT2</strain>
    </source>
</reference>
<evidence type="ECO:0000256" key="1">
    <source>
        <dbReference type="ARBA" id="ARBA00004651"/>
    </source>
</evidence>
<feature type="domain" description="HAMP" evidence="12">
    <location>
        <begin position="238"/>
        <end position="292"/>
    </location>
</feature>
<protein>
    <submittedName>
        <fullName evidence="13">Cache domain-containing protein</fullName>
    </submittedName>
</protein>
<feature type="region of interest" description="Disordered" evidence="9">
    <location>
        <begin position="547"/>
        <end position="583"/>
    </location>
</feature>
<gene>
    <name evidence="13" type="ORF">KGQ91_00760</name>
</gene>
<dbReference type="EMBL" id="JAGXFD010000001">
    <property type="protein sequence ID" value="MBZ9566230.1"/>
    <property type="molecule type" value="Genomic_DNA"/>
</dbReference>
<evidence type="ECO:0000259" key="11">
    <source>
        <dbReference type="PROSITE" id="PS50111"/>
    </source>
</evidence>
<organism evidence="13 14">
    <name type="scientific">Modicisalibacter tunisiensis</name>
    <dbReference type="NCBI Taxonomy" id="390637"/>
    <lineage>
        <taxon>Bacteria</taxon>
        <taxon>Pseudomonadati</taxon>
        <taxon>Pseudomonadota</taxon>
        <taxon>Gammaproteobacteria</taxon>
        <taxon>Oceanospirillales</taxon>
        <taxon>Halomonadaceae</taxon>
        <taxon>Modicisalibacter</taxon>
    </lineage>
</organism>
<dbReference type="Gene3D" id="3.30.450.20">
    <property type="entry name" value="PAS domain"/>
    <property type="match status" value="1"/>
</dbReference>
<dbReference type="PROSITE" id="PS50885">
    <property type="entry name" value="HAMP"/>
    <property type="match status" value="1"/>
</dbReference>
<dbReference type="CDD" id="cd11386">
    <property type="entry name" value="MCP_signal"/>
    <property type="match status" value="1"/>
</dbReference>
<keyword evidence="3" id="KW-0145">Chemotaxis</keyword>
<keyword evidence="2" id="KW-1003">Cell membrane</keyword>
<proteinExistence type="inferred from homology"/>
<evidence type="ECO:0000256" key="8">
    <source>
        <dbReference type="PROSITE-ProRule" id="PRU00284"/>
    </source>
</evidence>
<feature type="transmembrane region" description="Helical" evidence="10">
    <location>
        <begin position="214"/>
        <end position="237"/>
    </location>
</feature>
<dbReference type="SMART" id="SM00283">
    <property type="entry name" value="MA"/>
    <property type="match status" value="1"/>
</dbReference>
<evidence type="ECO:0000313" key="14">
    <source>
        <dbReference type="Proteomes" id="UP001319883"/>
    </source>
</evidence>
<dbReference type="Gene3D" id="1.10.287.950">
    <property type="entry name" value="Methyl-accepting chemotaxis protein"/>
    <property type="match status" value="1"/>
</dbReference>
<dbReference type="InterPro" id="IPR003660">
    <property type="entry name" value="HAMP_dom"/>
</dbReference>
<evidence type="ECO:0000256" key="5">
    <source>
        <dbReference type="ARBA" id="ARBA00022989"/>
    </source>
</evidence>
<keyword evidence="6 10" id="KW-0472">Membrane</keyword>
<comment type="subcellular location">
    <subcellularLocation>
        <location evidence="1">Cell membrane</location>
        <topology evidence="1">Multi-pass membrane protein</topology>
    </subcellularLocation>
</comment>